<dbReference type="SUPFAM" id="SSF47413">
    <property type="entry name" value="lambda repressor-like DNA-binding domains"/>
    <property type="match status" value="1"/>
</dbReference>
<dbReference type="InterPro" id="IPR001387">
    <property type="entry name" value="Cro/C1-type_HTH"/>
</dbReference>
<dbReference type="RefSeq" id="WP_092880241.1">
    <property type="nucleotide sequence ID" value="NZ_FOVC01000020.1"/>
</dbReference>
<evidence type="ECO:0000259" key="1">
    <source>
        <dbReference type="PROSITE" id="PS50943"/>
    </source>
</evidence>
<reference evidence="3" key="1">
    <citation type="submission" date="2016-10" db="EMBL/GenBank/DDBJ databases">
        <authorList>
            <person name="Varghese N."/>
            <person name="Submissions S."/>
        </authorList>
    </citation>
    <scope>NUCLEOTIDE SEQUENCE [LARGE SCALE GENOMIC DNA]</scope>
    <source>
        <strain evidence="3">N6PO6</strain>
    </source>
</reference>
<dbReference type="Proteomes" id="UP000242222">
    <property type="component" value="Unassembled WGS sequence"/>
</dbReference>
<name>A0A1I5BR24_9GAMM</name>
<dbReference type="EMBL" id="FOVC01000020">
    <property type="protein sequence ID" value="SFN77107.1"/>
    <property type="molecule type" value="Genomic_DNA"/>
</dbReference>
<accession>A0A1I5BR24</accession>
<dbReference type="Gene3D" id="1.10.260.40">
    <property type="entry name" value="lambda repressor-like DNA-binding domains"/>
    <property type="match status" value="1"/>
</dbReference>
<dbReference type="InterPro" id="IPR010982">
    <property type="entry name" value="Lambda_DNA-bd_dom_sf"/>
</dbReference>
<dbReference type="AlphaFoldDB" id="A0A1I5BR24"/>
<sequence length="69" mass="7559">MNKLRYFRRKVGMTQYELASLAGFTAGAISHYERGRRGLDLTGCRLLVNILNSKGANAGIDDVFPPDAA</sequence>
<dbReference type="PROSITE" id="PS50943">
    <property type="entry name" value="HTH_CROC1"/>
    <property type="match status" value="1"/>
</dbReference>
<dbReference type="SMART" id="SM00530">
    <property type="entry name" value="HTH_XRE"/>
    <property type="match status" value="1"/>
</dbReference>
<keyword evidence="3" id="KW-1185">Reference proteome</keyword>
<feature type="domain" description="HTH cro/C1-type" evidence="1">
    <location>
        <begin position="4"/>
        <end position="58"/>
    </location>
</feature>
<dbReference type="OrthoDB" id="6877645at2"/>
<evidence type="ECO:0000313" key="3">
    <source>
        <dbReference type="Proteomes" id="UP000242222"/>
    </source>
</evidence>
<organism evidence="2 3">
    <name type="scientific">Izhakiella capsodis</name>
    <dbReference type="NCBI Taxonomy" id="1367852"/>
    <lineage>
        <taxon>Bacteria</taxon>
        <taxon>Pseudomonadati</taxon>
        <taxon>Pseudomonadota</taxon>
        <taxon>Gammaproteobacteria</taxon>
        <taxon>Enterobacterales</taxon>
        <taxon>Erwiniaceae</taxon>
        <taxon>Izhakiella</taxon>
    </lineage>
</organism>
<gene>
    <name evidence="2" type="ORF">SAMN05216516_12025</name>
</gene>
<dbReference type="Pfam" id="PF01381">
    <property type="entry name" value="HTH_3"/>
    <property type="match status" value="1"/>
</dbReference>
<dbReference type="CDD" id="cd00093">
    <property type="entry name" value="HTH_XRE"/>
    <property type="match status" value="1"/>
</dbReference>
<protein>
    <submittedName>
        <fullName evidence="2">Putative transcriptional regulator</fullName>
    </submittedName>
</protein>
<evidence type="ECO:0000313" key="2">
    <source>
        <dbReference type="EMBL" id="SFN77107.1"/>
    </source>
</evidence>
<dbReference type="GO" id="GO:0003677">
    <property type="term" value="F:DNA binding"/>
    <property type="evidence" value="ECO:0007669"/>
    <property type="project" value="InterPro"/>
</dbReference>
<proteinExistence type="predicted"/>
<dbReference type="STRING" id="1367852.SAMN05216516_12025"/>